<gene>
    <name evidence="1" type="ORF">ZIOFF_064855</name>
</gene>
<evidence type="ECO:0000313" key="1">
    <source>
        <dbReference type="EMBL" id="KAG6475627.1"/>
    </source>
</evidence>
<proteinExistence type="predicted"/>
<evidence type="ECO:0000313" key="2">
    <source>
        <dbReference type="Proteomes" id="UP000734854"/>
    </source>
</evidence>
<dbReference type="Proteomes" id="UP000734854">
    <property type="component" value="Unassembled WGS sequence"/>
</dbReference>
<name>A0A8J5EWK3_ZINOF</name>
<dbReference type="PANTHER" id="PTHR36481">
    <property type="entry name" value="EXPRESSED PROTEIN"/>
    <property type="match status" value="1"/>
</dbReference>
<dbReference type="EMBL" id="JACMSC010000018">
    <property type="protein sequence ID" value="KAG6475627.1"/>
    <property type="molecule type" value="Genomic_DNA"/>
</dbReference>
<sequence>MSIHPNLMENIILFLTSSFGKYPTSLLCRETTCHAIDFGNNFCYIHVVDTSTWYRIWESMCNPVKSENACSVVFTKYKLQGDICIRDKDDELAWKTSQETQVAYANQDYSLPRFLRLAPALPPFAQPISGNKPGRRKAWLGGDTQDYYSMVDENFEL</sequence>
<reference evidence="1 2" key="1">
    <citation type="submission" date="2020-08" db="EMBL/GenBank/DDBJ databases">
        <title>Plant Genome Project.</title>
        <authorList>
            <person name="Zhang R.-G."/>
        </authorList>
    </citation>
    <scope>NUCLEOTIDE SEQUENCE [LARGE SCALE GENOMIC DNA]</scope>
    <source>
        <tissue evidence="1">Rhizome</tissue>
    </source>
</reference>
<keyword evidence="2" id="KW-1185">Reference proteome</keyword>
<organism evidence="1 2">
    <name type="scientific">Zingiber officinale</name>
    <name type="common">Ginger</name>
    <name type="synonym">Amomum zingiber</name>
    <dbReference type="NCBI Taxonomy" id="94328"/>
    <lineage>
        <taxon>Eukaryota</taxon>
        <taxon>Viridiplantae</taxon>
        <taxon>Streptophyta</taxon>
        <taxon>Embryophyta</taxon>
        <taxon>Tracheophyta</taxon>
        <taxon>Spermatophyta</taxon>
        <taxon>Magnoliopsida</taxon>
        <taxon>Liliopsida</taxon>
        <taxon>Zingiberales</taxon>
        <taxon>Zingiberaceae</taxon>
        <taxon>Zingiber</taxon>
    </lineage>
</organism>
<protein>
    <submittedName>
        <fullName evidence="1">Uncharacterized protein</fullName>
    </submittedName>
</protein>
<comment type="caution">
    <text evidence="1">The sequence shown here is derived from an EMBL/GenBank/DDBJ whole genome shotgun (WGS) entry which is preliminary data.</text>
</comment>
<dbReference type="AlphaFoldDB" id="A0A8J5EWK3"/>
<accession>A0A8J5EWK3</accession>
<dbReference type="PANTHER" id="PTHR36481:SF2">
    <property type="entry name" value="EXPRESSED PROTEIN"/>
    <property type="match status" value="1"/>
</dbReference>